<evidence type="ECO:0000313" key="4">
    <source>
        <dbReference type="Proteomes" id="UP001203297"/>
    </source>
</evidence>
<accession>A0AAD4QK88</accession>
<organism evidence="3 4">
    <name type="scientific">Multifurca ochricompacta</name>
    <dbReference type="NCBI Taxonomy" id="376703"/>
    <lineage>
        <taxon>Eukaryota</taxon>
        <taxon>Fungi</taxon>
        <taxon>Dikarya</taxon>
        <taxon>Basidiomycota</taxon>
        <taxon>Agaricomycotina</taxon>
        <taxon>Agaricomycetes</taxon>
        <taxon>Russulales</taxon>
        <taxon>Russulaceae</taxon>
        <taxon>Multifurca</taxon>
    </lineage>
</organism>
<feature type="compositionally biased region" description="Basic residues" evidence="1">
    <location>
        <begin position="1"/>
        <end position="11"/>
    </location>
</feature>
<evidence type="ECO:0000256" key="1">
    <source>
        <dbReference type="SAM" id="MobiDB-lite"/>
    </source>
</evidence>
<keyword evidence="4" id="KW-1185">Reference proteome</keyword>
<name>A0AAD4QK88_9AGAM</name>
<keyword evidence="2" id="KW-0812">Transmembrane</keyword>
<protein>
    <submittedName>
        <fullName evidence="3">Uncharacterized protein</fullName>
    </submittedName>
</protein>
<feature type="transmembrane region" description="Helical" evidence="2">
    <location>
        <begin position="198"/>
        <end position="218"/>
    </location>
</feature>
<evidence type="ECO:0000256" key="2">
    <source>
        <dbReference type="SAM" id="Phobius"/>
    </source>
</evidence>
<keyword evidence="2" id="KW-0472">Membrane</keyword>
<reference evidence="3" key="1">
    <citation type="journal article" date="2022" name="New Phytol.">
        <title>Evolutionary transition to the ectomycorrhizal habit in the genomes of a hyperdiverse lineage of mushroom-forming fungi.</title>
        <authorList>
            <person name="Looney B."/>
            <person name="Miyauchi S."/>
            <person name="Morin E."/>
            <person name="Drula E."/>
            <person name="Courty P.E."/>
            <person name="Kohler A."/>
            <person name="Kuo A."/>
            <person name="LaButti K."/>
            <person name="Pangilinan J."/>
            <person name="Lipzen A."/>
            <person name="Riley R."/>
            <person name="Andreopoulos W."/>
            <person name="He G."/>
            <person name="Johnson J."/>
            <person name="Nolan M."/>
            <person name="Tritt A."/>
            <person name="Barry K.W."/>
            <person name="Grigoriev I.V."/>
            <person name="Nagy L.G."/>
            <person name="Hibbett D."/>
            <person name="Henrissat B."/>
            <person name="Matheny P.B."/>
            <person name="Labbe J."/>
            <person name="Martin F.M."/>
        </authorList>
    </citation>
    <scope>NUCLEOTIDE SEQUENCE</scope>
    <source>
        <strain evidence="3">BPL690</strain>
    </source>
</reference>
<proteinExistence type="predicted"/>
<dbReference type="EMBL" id="WTXG01000087">
    <property type="protein sequence ID" value="KAI0293877.1"/>
    <property type="molecule type" value="Genomic_DNA"/>
</dbReference>
<feature type="region of interest" description="Disordered" evidence="1">
    <location>
        <begin position="1"/>
        <end position="25"/>
    </location>
</feature>
<comment type="caution">
    <text evidence="3">The sequence shown here is derived from an EMBL/GenBank/DDBJ whole genome shotgun (WGS) entry which is preliminary data.</text>
</comment>
<sequence length="228" mass="25209">MNKLRKLRHHRESSSPHPCPPSEPTAIAAGFTTVASTTSRTTTRMLPTGTSRTLYYAQQGSAATLGTPAKPEYVTGVAPKPDSSIAHYWAARAVTAEVLLAERHKHTDELRSVMYGEDVKRRTEVAALQEVHEEHQKKMERMVLCCVAALAITIFGLLVTHVLHTPTPLTSTRRTASHFTIPILSPFTSVVEHETSAWGARIIVPALIIVSTFAWGVVRHWMTRGSRR</sequence>
<dbReference type="Proteomes" id="UP001203297">
    <property type="component" value="Unassembled WGS sequence"/>
</dbReference>
<evidence type="ECO:0000313" key="3">
    <source>
        <dbReference type="EMBL" id="KAI0293877.1"/>
    </source>
</evidence>
<feature type="transmembrane region" description="Helical" evidence="2">
    <location>
        <begin position="142"/>
        <end position="163"/>
    </location>
</feature>
<keyword evidence="2" id="KW-1133">Transmembrane helix</keyword>
<gene>
    <name evidence="3" type="ORF">B0F90DRAFT_1821770</name>
</gene>
<dbReference type="AlphaFoldDB" id="A0AAD4QK88"/>